<name>A0AAV7L3U1_PLEWA</name>
<proteinExistence type="predicted"/>
<keyword evidence="4" id="KW-1185">Reference proteome</keyword>
<dbReference type="AlphaFoldDB" id="A0AAV7L3U1"/>
<keyword evidence="2" id="KW-0812">Transmembrane</keyword>
<keyword evidence="2" id="KW-1133">Transmembrane helix</keyword>
<gene>
    <name evidence="3" type="ORF">NDU88_005888</name>
</gene>
<dbReference type="EMBL" id="JANPWB010000016">
    <property type="protein sequence ID" value="KAJ1085763.1"/>
    <property type="molecule type" value="Genomic_DNA"/>
</dbReference>
<feature type="transmembrane region" description="Helical" evidence="2">
    <location>
        <begin position="7"/>
        <end position="29"/>
    </location>
</feature>
<sequence length="188" mass="21095">MEDNAKVSMAVIFGAGGLILVAALAFLMYRGLTCESGAEPGNATLAATKAGNQTTEQLQRLRQELQSSAASLERAHQELEASRSQEAAMKGNLTKQLQELSDLQQQVFNLSSENQRLQEDLLSWRKNLSSTSEELREARSAQEELQRQNKEYEERVQRMESLLHSGSDRPKRQSNVATVRTRGRCEKR</sequence>
<feature type="region of interest" description="Disordered" evidence="1">
    <location>
        <begin position="139"/>
        <end position="188"/>
    </location>
</feature>
<feature type="compositionally biased region" description="Basic and acidic residues" evidence="1">
    <location>
        <begin position="139"/>
        <end position="158"/>
    </location>
</feature>
<dbReference type="Proteomes" id="UP001066276">
    <property type="component" value="Chromosome 12"/>
</dbReference>
<dbReference type="Gene3D" id="1.10.287.1490">
    <property type="match status" value="1"/>
</dbReference>
<keyword evidence="2" id="KW-0472">Membrane</keyword>
<accession>A0AAV7L3U1</accession>
<reference evidence="3" key="1">
    <citation type="journal article" date="2022" name="bioRxiv">
        <title>Sequencing and chromosome-scale assembly of the giantPleurodeles waltlgenome.</title>
        <authorList>
            <person name="Brown T."/>
            <person name="Elewa A."/>
            <person name="Iarovenko S."/>
            <person name="Subramanian E."/>
            <person name="Araus A.J."/>
            <person name="Petzold A."/>
            <person name="Susuki M."/>
            <person name="Suzuki K.-i.T."/>
            <person name="Hayashi T."/>
            <person name="Toyoda A."/>
            <person name="Oliveira C."/>
            <person name="Osipova E."/>
            <person name="Leigh N.D."/>
            <person name="Simon A."/>
            <person name="Yun M.H."/>
        </authorList>
    </citation>
    <scope>NUCLEOTIDE SEQUENCE</scope>
    <source>
        <strain evidence="3">20211129_DDA</strain>
        <tissue evidence="3">Liver</tissue>
    </source>
</reference>
<feature type="region of interest" description="Disordered" evidence="1">
    <location>
        <begin position="66"/>
        <end position="87"/>
    </location>
</feature>
<feature type="compositionally biased region" description="Basic and acidic residues" evidence="1">
    <location>
        <begin position="73"/>
        <end position="83"/>
    </location>
</feature>
<evidence type="ECO:0000256" key="1">
    <source>
        <dbReference type="SAM" id="MobiDB-lite"/>
    </source>
</evidence>
<evidence type="ECO:0000313" key="4">
    <source>
        <dbReference type="Proteomes" id="UP001066276"/>
    </source>
</evidence>
<evidence type="ECO:0000256" key="2">
    <source>
        <dbReference type="SAM" id="Phobius"/>
    </source>
</evidence>
<comment type="caution">
    <text evidence="3">The sequence shown here is derived from an EMBL/GenBank/DDBJ whole genome shotgun (WGS) entry which is preliminary data.</text>
</comment>
<organism evidence="3 4">
    <name type="scientific">Pleurodeles waltl</name>
    <name type="common">Iberian ribbed newt</name>
    <dbReference type="NCBI Taxonomy" id="8319"/>
    <lineage>
        <taxon>Eukaryota</taxon>
        <taxon>Metazoa</taxon>
        <taxon>Chordata</taxon>
        <taxon>Craniata</taxon>
        <taxon>Vertebrata</taxon>
        <taxon>Euteleostomi</taxon>
        <taxon>Amphibia</taxon>
        <taxon>Batrachia</taxon>
        <taxon>Caudata</taxon>
        <taxon>Salamandroidea</taxon>
        <taxon>Salamandridae</taxon>
        <taxon>Pleurodelinae</taxon>
        <taxon>Pleurodeles</taxon>
    </lineage>
</organism>
<protein>
    <submittedName>
        <fullName evidence="3">Uncharacterized protein</fullName>
    </submittedName>
</protein>
<evidence type="ECO:0000313" key="3">
    <source>
        <dbReference type="EMBL" id="KAJ1085763.1"/>
    </source>
</evidence>